<keyword evidence="4" id="KW-0521">NADP</keyword>
<evidence type="ECO:0000313" key="13">
    <source>
        <dbReference type="EnsemblMetazoa" id="AEPI010767-PA"/>
    </source>
</evidence>
<dbReference type="GO" id="GO:0005811">
    <property type="term" value="C:lipid droplet"/>
    <property type="evidence" value="ECO:0007669"/>
    <property type="project" value="TreeGrafter"/>
</dbReference>
<keyword evidence="7" id="KW-0443">Lipid metabolism</keyword>
<evidence type="ECO:0000256" key="3">
    <source>
        <dbReference type="ARBA" id="ARBA00022692"/>
    </source>
</evidence>
<keyword evidence="6" id="KW-0560">Oxidoreductase</keyword>
<dbReference type="VEuPathDB" id="VectorBase:AEPI010767"/>
<keyword evidence="8 12" id="KW-0472">Membrane</keyword>
<keyword evidence="3 12" id="KW-0812">Transmembrane</keyword>
<keyword evidence="5 12" id="KW-1133">Transmembrane helix</keyword>
<dbReference type="STRING" id="199890.A0A182PUY0"/>
<dbReference type="GO" id="GO:0016020">
    <property type="term" value="C:membrane"/>
    <property type="evidence" value="ECO:0007669"/>
    <property type="project" value="UniProtKB-SubCell"/>
</dbReference>
<dbReference type="AlphaFoldDB" id="A0A182PUY0"/>
<dbReference type="Pfam" id="PF00106">
    <property type="entry name" value="adh_short"/>
    <property type="match status" value="3"/>
</dbReference>
<dbReference type="Gene3D" id="3.40.50.720">
    <property type="entry name" value="NAD(P)-binding Rossmann-like Domain"/>
    <property type="match status" value="3"/>
</dbReference>
<organism evidence="13 14">
    <name type="scientific">Anopheles epiroticus</name>
    <dbReference type="NCBI Taxonomy" id="199890"/>
    <lineage>
        <taxon>Eukaryota</taxon>
        <taxon>Metazoa</taxon>
        <taxon>Ecdysozoa</taxon>
        <taxon>Arthropoda</taxon>
        <taxon>Hexapoda</taxon>
        <taxon>Insecta</taxon>
        <taxon>Pterygota</taxon>
        <taxon>Neoptera</taxon>
        <taxon>Endopterygota</taxon>
        <taxon>Diptera</taxon>
        <taxon>Nematocera</taxon>
        <taxon>Culicoidea</taxon>
        <taxon>Culicidae</taxon>
        <taxon>Anophelinae</taxon>
        <taxon>Anopheles</taxon>
    </lineage>
</organism>
<dbReference type="FunFam" id="3.40.50.720:FF:000131">
    <property type="entry name" value="Short-chain dehydrogenase/reductase 3"/>
    <property type="match status" value="2"/>
</dbReference>
<dbReference type="SUPFAM" id="SSF51735">
    <property type="entry name" value="NAD(P)-binding Rossmann-fold domains"/>
    <property type="match status" value="3"/>
</dbReference>
<evidence type="ECO:0000256" key="10">
    <source>
        <dbReference type="ARBA" id="ARBA00068717"/>
    </source>
</evidence>
<evidence type="ECO:0000256" key="1">
    <source>
        <dbReference type="ARBA" id="ARBA00004141"/>
    </source>
</evidence>
<reference evidence="14" key="1">
    <citation type="submission" date="2013-03" db="EMBL/GenBank/DDBJ databases">
        <title>The Genome Sequence of Anopheles epiroticus epiroticus2.</title>
        <authorList>
            <consortium name="The Broad Institute Genomics Platform"/>
            <person name="Neafsey D.E."/>
            <person name="Howell P."/>
            <person name="Walker B."/>
            <person name="Young S.K."/>
            <person name="Zeng Q."/>
            <person name="Gargeya S."/>
            <person name="Fitzgerald M."/>
            <person name="Haas B."/>
            <person name="Abouelleil A."/>
            <person name="Allen A.W."/>
            <person name="Alvarado L."/>
            <person name="Arachchi H.M."/>
            <person name="Berlin A.M."/>
            <person name="Chapman S.B."/>
            <person name="Gainer-Dewar J."/>
            <person name="Goldberg J."/>
            <person name="Griggs A."/>
            <person name="Gujja S."/>
            <person name="Hansen M."/>
            <person name="Howarth C."/>
            <person name="Imamovic A."/>
            <person name="Ireland A."/>
            <person name="Larimer J."/>
            <person name="McCowan C."/>
            <person name="Murphy C."/>
            <person name="Pearson M."/>
            <person name="Poon T.W."/>
            <person name="Priest M."/>
            <person name="Roberts A."/>
            <person name="Saif S."/>
            <person name="Shea T."/>
            <person name="Sisk P."/>
            <person name="Sykes S."/>
            <person name="Wortman J."/>
            <person name="Nusbaum C."/>
            <person name="Birren B."/>
        </authorList>
    </citation>
    <scope>NUCLEOTIDE SEQUENCE [LARGE SCALE GENOMIC DNA]</scope>
    <source>
        <strain evidence="14">Epiroticus2</strain>
    </source>
</reference>
<evidence type="ECO:0000256" key="5">
    <source>
        <dbReference type="ARBA" id="ARBA00022989"/>
    </source>
</evidence>
<feature type="transmembrane region" description="Helical" evidence="12">
    <location>
        <begin position="502"/>
        <end position="528"/>
    </location>
</feature>
<evidence type="ECO:0000256" key="12">
    <source>
        <dbReference type="SAM" id="Phobius"/>
    </source>
</evidence>
<sequence>MAAEVPYFTNAETGYVPAKLGHRSAGGNQPLRLLRFVVNHVIPDTVRFLVQLVPLILSGLVGLVLPSKKKSIHGHTALVTGGANGLGRALCLRLAREGCSVAVVDIDMAGAQRTVEDVRKLGVKAEAFLADIANYEAVERLRLEVETKLGPVDVLVNNAGLLAVLSLSEGKPSDLERIINVNLLSHFWTIRAFMPGMITRHRGHIVGIASIAAYFPVGRFIPYTVTKYAVRALMESLHSELRMDGMQDTVHTTCVYPALIATRQQFMDMLDKLNFLKRFYVFTPEQVAEQIVRGVLVNKREVFVPNILSLTIRTFIDGMKQRQRGYILAVSSILGYLPMPRTVSYVTTKFAVRGMMQALQRELAMDGFADAVHATTLFPTFIATRKELMDLLSELSLDEKLSIFTPERVADAAIEGMLRGCANVYAAPFFIRLFVHLSGLLPDAISNLLIRTIMGKVPTLMERTKKNPTMQSLHNIGQTPYQRALSGKPTASRAGAGPLETLRFVASIVLDVVTFFVLLVPIAVQWLVSLVRKAPRKNISGWTALVTGGANGLGRDICLQLAQTGCHIAVVDLDEVNGAATVADVRKLGVKAHFFKADVSSFDAVSSLKRQVSSQLGPVDILVNNAGVLPLMSLREGTPDDLKKVIEINLLSHLWTLRLFTDDMIRRKRGHIVAIASIASYLPIERIITYAASKYGVRGLMGSFASELHNEGVDEFVKTTTVYPCFIKTRLELMDALKKMGIKNRVPIMPSETVARAVVGGILYNKPHVYIPKVVGPFVGIYE</sequence>
<dbReference type="PROSITE" id="PS00061">
    <property type="entry name" value="ADH_SHORT"/>
    <property type="match status" value="3"/>
</dbReference>
<comment type="similarity">
    <text evidence="2">Belongs to the short-chain dehydrogenases/reductases (SDR) family.</text>
</comment>
<reference evidence="13" key="2">
    <citation type="submission" date="2020-05" db="UniProtKB">
        <authorList>
            <consortium name="EnsemblMetazoa"/>
        </authorList>
    </citation>
    <scope>IDENTIFICATION</scope>
    <source>
        <strain evidence="13">Epiroticus2</strain>
    </source>
</reference>
<dbReference type="InterPro" id="IPR002347">
    <property type="entry name" value="SDR_fam"/>
</dbReference>
<accession>A0A182PUY0</accession>
<evidence type="ECO:0000256" key="8">
    <source>
        <dbReference type="ARBA" id="ARBA00023136"/>
    </source>
</evidence>
<dbReference type="PRINTS" id="PR00081">
    <property type="entry name" value="GDHRDH"/>
</dbReference>
<evidence type="ECO:0000256" key="4">
    <source>
        <dbReference type="ARBA" id="ARBA00022857"/>
    </source>
</evidence>
<dbReference type="InterPro" id="IPR036291">
    <property type="entry name" value="NAD(P)-bd_dom_sf"/>
</dbReference>
<evidence type="ECO:0000256" key="9">
    <source>
        <dbReference type="ARBA" id="ARBA00059620"/>
    </source>
</evidence>
<dbReference type="GO" id="GO:0052650">
    <property type="term" value="F:all-trans-retinol dehydrogenase (NADP+) activity"/>
    <property type="evidence" value="ECO:0007669"/>
    <property type="project" value="UniProtKB-ARBA"/>
</dbReference>
<proteinExistence type="inferred from homology"/>
<dbReference type="PANTHER" id="PTHR24322:SF748">
    <property type="entry name" value="FI23927P1-RELATED"/>
    <property type="match status" value="1"/>
</dbReference>
<evidence type="ECO:0000313" key="14">
    <source>
        <dbReference type="Proteomes" id="UP000075885"/>
    </source>
</evidence>
<dbReference type="Proteomes" id="UP000075885">
    <property type="component" value="Unassembled WGS sequence"/>
</dbReference>
<comment type="subcellular location">
    <subcellularLocation>
        <location evidence="1">Membrane</location>
        <topology evidence="1">Multi-pass membrane protein</topology>
    </subcellularLocation>
</comment>
<dbReference type="EnsemblMetazoa" id="AEPI010767-RA">
    <property type="protein sequence ID" value="AEPI010767-PA"/>
    <property type="gene ID" value="AEPI010767"/>
</dbReference>
<keyword evidence="14" id="KW-1185">Reference proteome</keyword>
<evidence type="ECO:0000256" key="11">
    <source>
        <dbReference type="ARBA" id="ARBA00082544"/>
    </source>
</evidence>
<name>A0A182PUY0_9DIPT</name>
<evidence type="ECO:0000256" key="7">
    <source>
        <dbReference type="ARBA" id="ARBA00023098"/>
    </source>
</evidence>
<comment type="function">
    <text evidence="9">Catalyzes the reduction of all-trans-retinal to all-trans-retinol in the presence of NADPH.</text>
</comment>
<evidence type="ECO:0000256" key="6">
    <source>
        <dbReference type="ARBA" id="ARBA00023002"/>
    </source>
</evidence>
<dbReference type="PRINTS" id="PR00080">
    <property type="entry name" value="SDRFAMILY"/>
</dbReference>
<protein>
    <recommendedName>
        <fullName evidence="10">Short-chain dehydrogenase/reductase 3</fullName>
    </recommendedName>
    <alternativeName>
        <fullName evidence="11">Retinal short-chain dehydrogenase/reductase 1</fullName>
    </alternativeName>
</protein>
<evidence type="ECO:0000256" key="2">
    <source>
        <dbReference type="ARBA" id="ARBA00006484"/>
    </source>
</evidence>
<dbReference type="PANTHER" id="PTHR24322">
    <property type="entry name" value="PKSB"/>
    <property type="match status" value="1"/>
</dbReference>
<dbReference type="InterPro" id="IPR020904">
    <property type="entry name" value="Sc_DH/Rdtase_CS"/>
</dbReference>